<evidence type="ECO:0000313" key="3">
    <source>
        <dbReference type="Proteomes" id="UP001194468"/>
    </source>
</evidence>
<feature type="chain" id="PRO_5042055708" evidence="1">
    <location>
        <begin position="22"/>
        <end position="129"/>
    </location>
</feature>
<keyword evidence="3" id="KW-1185">Reference proteome</keyword>
<evidence type="ECO:0000313" key="2">
    <source>
        <dbReference type="EMBL" id="KAF8443779.1"/>
    </source>
</evidence>
<name>A0AAD4GGL4_BOLED</name>
<proteinExistence type="predicted"/>
<reference evidence="2" key="1">
    <citation type="submission" date="2019-10" db="EMBL/GenBank/DDBJ databases">
        <authorList>
            <consortium name="DOE Joint Genome Institute"/>
            <person name="Kuo A."/>
            <person name="Miyauchi S."/>
            <person name="Kiss E."/>
            <person name="Drula E."/>
            <person name="Kohler A."/>
            <person name="Sanchez-Garcia M."/>
            <person name="Andreopoulos B."/>
            <person name="Barry K.W."/>
            <person name="Bonito G."/>
            <person name="Buee M."/>
            <person name="Carver A."/>
            <person name="Chen C."/>
            <person name="Cichocki N."/>
            <person name="Clum A."/>
            <person name="Culley D."/>
            <person name="Crous P.W."/>
            <person name="Fauchery L."/>
            <person name="Girlanda M."/>
            <person name="Hayes R."/>
            <person name="Keri Z."/>
            <person name="LaButti K."/>
            <person name="Lipzen A."/>
            <person name="Lombard V."/>
            <person name="Magnuson J."/>
            <person name="Maillard F."/>
            <person name="Morin E."/>
            <person name="Murat C."/>
            <person name="Nolan M."/>
            <person name="Ohm R."/>
            <person name="Pangilinan J."/>
            <person name="Pereira M."/>
            <person name="Perotto S."/>
            <person name="Peter M."/>
            <person name="Riley R."/>
            <person name="Sitrit Y."/>
            <person name="Stielow B."/>
            <person name="Szollosi G."/>
            <person name="Zifcakova L."/>
            <person name="Stursova M."/>
            <person name="Spatafora J.W."/>
            <person name="Tedersoo L."/>
            <person name="Vaario L.-M."/>
            <person name="Yamada A."/>
            <person name="Yan M."/>
            <person name="Wang P."/>
            <person name="Xu J."/>
            <person name="Bruns T."/>
            <person name="Baldrian P."/>
            <person name="Vilgalys R."/>
            <person name="Henrissat B."/>
            <person name="Grigoriev I.V."/>
            <person name="Hibbett D."/>
            <person name="Nagy L.G."/>
            <person name="Martin F.M."/>
        </authorList>
    </citation>
    <scope>NUCLEOTIDE SEQUENCE</scope>
    <source>
        <strain evidence="2">BED1</strain>
    </source>
</reference>
<sequence length="129" mass="14649">MACQVHKHAHTALIVLQIGVACDLIDVTLKPPSHHPTTTCAVSTIAHISPSTDCLEPDHSFPSSLFQVQSLVYRRLWIVYRRLWIVYRRLWIVSSSTTPLYHFEHDHSSFAGYGLSRARLLVPFPSVPF</sequence>
<reference evidence="2" key="2">
    <citation type="journal article" date="2020" name="Nat. Commun.">
        <title>Large-scale genome sequencing of mycorrhizal fungi provides insights into the early evolution of symbiotic traits.</title>
        <authorList>
            <person name="Miyauchi S."/>
            <person name="Kiss E."/>
            <person name="Kuo A."/>
            <person name="Drula E."/>
            <person name="Kohler A."/>
            <person name="Sanchez-Garcia M."/>
            <person name="Morin E."/>
            <person name="Andreopoulos B."/>
            <person name="Barry K.W."/>
            <person name="Bonito G."/>
            <person name="Buee M."/>
            <person name="Carver A."/>
            <person name="Chen C."/>
            <person name="Cichocki N."/>
            <person name="Clum A."/>
            <person name="Culley D."/>
            <person name="Crous P.W."/>
            <person name="Fauchery L."/>
            <person name="Girlanda M."/>
            <person name="Hayes R.D."/>
            <person name="Keri Z."/>
            <person name="LaButti K."/>
            <person name="Lipzen A."/>
            <person name="Lombard V."/>
            <person name="Magnuson J."/>
            <person name="Maillard F."/>
            <person name="Murat C."/>
            <person name="Nolan M."/>
            <person name="Ohm R.A."/>
            <person name="Pangilinan J."/>
            <person name="Pereira M.F."/>
            <person name="Perotto S."/>
            <person name="Peter M."/>
            <person name="Pfister S."/>
            <person name="Riley R."/>
            <person name="Sitrit Y."/>
            <person name="Stielow J.B."/>
            <person name="Szollosi G."/>
            <person name="Zifcakova L."/>
            <person name="Stursova M."/>
            <person name="Spatafora J.W."/>
            <person name="Tedersoo L."/>
            <person name="Vaario L.M."/>
            <person name="Yamada A."/>
            <person name="Yan M."/>
            <person name="Wang P."/>
            <person name="Xu J."/>
            <person name="Bruns T."/>
            <person name="Baldrian P."/>
            <person name="Vilgalys R."/>
            <person name="Dunand C."/>
            <person name="Henrissat B."/>
            <person name="Grigoriev I.V."/>
            <person name="Hibbett D."/>
            <person name="Nagy L.G."/>
            <person name="Martin F.M."/>
        </authorList>
    </citation>
    <scope>NUCLEOTIDE SEQUENCE</scope>
    <source>
        <strain evidence="2">BED1</strain>
    </source>
</reference>
<organism evidence="2 3">
    <name type="scientific">Boletus edulis BED1</name>
    <dbReference type="NCBI Taxonomy" id="1328754"/>
    <lineage>
        <taxon>Eukaryota</taxon>
        <taxon>Fungi</taxon>
        <taxon>Dikarya</taxon>
        <taxon>Basidiomycota</taxon>
        <taxon>Agaricomycotina</taxon>
        <taxon>Agaricomycetes</taxon>
        <taxon>Agaricomycetidae</taxon>
        <taxon>Boletales</taxon>
        <taxon>Boletineae</taxon>
        <taxon>Boletaceae</taxon>
        <taxon>Boletoideae</taxon>
        <taxon>Boletus</taxon>
    </lineage>
</organism>
<protein>
    <submittedName>
        <fullName evidence="2">Uncharacterized protein</fullName>
    </submittedName>
</protein>
<dbReference type="EMBL" id="WHUW01000007">
    <property type="protein sequence ID" value="KAF8443779.1"/>
    <property type="molecule type" value="Genomic_DNA"/>
</dbReference>
<feature type="signal peptide" evidence="1">
    <location>
        <begin position="1"/>
        <end position="21"/>
    </location>
</feature>
<accession>A0AAD4GGL4</accession>
<dbReference type="PROSITE" id="PS51257">
    <property type="entry name" value="PROKAR_LIPOPROTEIN"/>
    <property type="match status" value="1"/>
</dbReference>
<dbReference type="AlphaFoldDB" id="A0AAD4GGL4"/>
<keyword evidence="1" id="KW-0732">Signal</keyword>
<dbReference type="Proteomes" id="UP001194468">
    <property type="component" value="Unassembled WGS sequence"/>
</dbReference>
<comment type="caution">
    <text evidence="2">The sequence shown here is derived from an EMBL/GenBank/DDBJ whole genome shotgun (WGS) entry which is preliminary data.</text>
</comment>
<evidence type="ECO:0000256" key="1">
    <source>
        <dbReference type="SAM" id="SignalP"/>
    </source>
</evidence>
<gene>
    <name evidence="2" type="ORF">L210DRAFT_989482</name>
</gene>